<dbReference type="Gene3D" id="1.20.5.1230">
    <property type="entry name" value="Apolipoprotein A-I"/>
    <property type="match status" value="1"/>
</dbReference>
<accession>A0ABW1J5E7</accession>
<dbReference type="Proteomes" id="UP001596302">
    <property type="component" value="Unassembled WGS sequence"/>
</dbReference>
<name>A0ABW1J5E7_9PSEU</name>
<feature type="compositionally biased region" description="Basic and acidic residues" evidence="1">
    <location>
        <begin position="265"/>
        <end position="274"/>
    </location>
</feature>
<dbReference type="SUPFAM" id="SSF58113">
    <property type="entry name" value="Apolipoprotein A-I"/>
    <property type="match status" value="1"/>
</dbReference>
<evidence type="ECO:0000256" key="1">
    <source>
        <dbReference type="SAM" id="MobiDB-lite"/>
    </source>
</evidence>
<feature type="compositionally biased region" description="Low complexity" evidence="1">
    <location>
        <begin position="210"/>
        <end position="263"/>
    </location>
</feature>
<feature type="region of interest" description="Disordered" evidence="1">
    <location>
        <begin position="170"/>
        <end position="274"/>
    </location>
</feature>
<protein>
    <recommendedName>
        <fullName evidence="4">Heparin binding hemagglutinin HbhA</fullName>
    </recommendedName>
</protein>
<gene>
    <name evidence="2" type="ORF">ACFQE5_15750</name>
</gene>
<dbReference type="EMBL" id="JBHSQW010000033">
    <property type="protein sequence ID" value="MFC5995670.1"/>
    <property type="molecule type" value="Genomic_DNA"/>
</dbReference>
<evidence type="ECO:0008006" key="4">
    <source>
        <dbReference type="Google" id="ProtNLM"/>
    </source>
</evidence>
<organism evidence="2 3">
    <name type="scientific">Pseudonocardia hispaniensis</name>
    <dbReference type="NCBI Taxonomy" id="904933"/>
    <lineage>
        <taxon>Bacteria</taxon>
        <taxon>Bacillati</taxon>
        <taxon>Actinomycetota</taxon>
        <taxon>Actinomycetes</taxon>
        <taxon>Pseudonocardiales</taxon>
        <taxon>Pseudonocardiaceae</taxon>
        <taxon>Pseudonocardia</taxon>
    </lineage>
</organism>
<sequence length="274" mass="29116">MRTTGVMIMALSLPTSADVRNLREQAADQMEAARAPLMAVLGVGDQAVTAMNKALAGGRARAEAVQKRLGDLPTEVEGLRSKLATEEIRKTVEEWRAQATKYYEEFAKHGEQTWAELRKQPRIQRALDAIESYTAKLDAQVEEFVDEAHDAAEKAINVVTGQTRTAAEKSAESVKQAADEAAESVKEATDKAAQSVVETAEKAGGKTTAVERPAPKAVVKPAGPVTAPEASDVADTAADTTASAARRAANRTASKNATRSTATRRARDEGTASN</sequence>
<reference evidence="3" key="1">
    <citation type="journal article" date="2019" name="Int. J. Syst. Evol. Microbiol.">
        <title>The Global Catalogue of Microorganisms (GCM) 10K type strain sequencing project: providing services to taxonomists for standard genome sequencing and annotation.</title>
        <authorList>
            <consortium name="The Broad Institute Genomics Platform"/>
            <consortium name="The Broad Institute Genome Sequencing Center for Infectious Disease"/>
            <person name="Wu L."/>
            <person name="Ma J."/>
        </authorList>
    </citation>
    <scope>NUCLEOTIDE SEQUENCE [LARGE SCALE GENOMIC DNA]</scope>
    <source>
        <strain evidence="3">CCM 8391</strain>
    </source>
</reference>
<dbReference type="RefSeq" id="WP_379585855.1">
    <property type="nucleotide sequence ID" value="NZ_JBHSQW010000033.1"/>
</dbReference>
<evidence type="ECO:0000313" key="2">
    <source>
        <dbReference type="EMBL" id="MFC5995670.1"/>
    </source>
</evidence>
<evidence type="ECO:0000313" key="3">
    <source>
        <dbReference type="Proteomes" id="UP001596302"/>
    </source>
</evidence>
<keyword evidence="3" id="KW-1185">Reference proteome</keyword>
<proteinExistence type="predicted"/>
<comment type="caution">
    <text evidence="2">The sequence shown here is derived from an EMBL/GenBank/DDBJ whole genome shotgun (WGS) entry which is preliminary data.</text>
</comment>